<evidence type="ECO:0000313" key="1">
    <source>
        <dbReference type="EMBL" id="ORE22659.1"/>
    </source>
</evidence>
<proteinExistence type="predicted"/>
<gene>
    <name evidence="1" type="ORF">BCV71DRAFT_247360</name>
</gene>
<protein>
    <submittedName>
        <fullName evidence="1">Uncharacterized protein</fullName>
    </submittedName>
</protein>
<dbReference type="OMA" id="STHIPCK"/>
<dbReference type="AlphaFoldDB" id="A0A1X0SEG7"/>
<accession>A0A1X0SEG7</accession>
<evidence type="ECO:0000313" key="2">
    <source>
        <dbReference type="Proteomes" id="UP000242381"/>
    </source>
</evidence>
<organism evidence="1 2">
    <name type="scientific">Rhizopus microsporus</name>
    <dbReference type="NCBI Taxonomy" id="58291"/>
    <lineage>
        <taxon>Eukaryota</taxon>
        <taxon>Fungi</taxon>
        <taxon>Fungi incertae sedis</taxon>
        <taxon>Mucoromycota</taxon>
        <taxon>Mucoromycotina</taxon>
        <taxon>Mucoromycetes</taxon>
        <taxon>Mucorales</taxon>
        <taxon>Mucorineae</taxon>
        <taxon>Rhizopodaceae</taxon>
        <taxon>Rhizopus</taxon>
    </lineage>
</organism>
<dbReference type="Proteomes" id="UP000242381">
    <property type="component" value="Unassembled WGS sequence"/>
</dbReference>
<name>A0A1X0SEG7_RHIZD</name>
<dbReference type="EMBL" id="KV921264">
    <property type="protein sequence ID" value="ORE22659.1"/>
    <property type="molecule type" value="Genomic_DNA"/>
</dbReference>
<reference evidence="1 2" key="1">
    <citation type="journal article" date="2016" name="Proc. Natl. Acad. Sci. U.S.A.">
        <title>Lipid metabolic changes in an early divergent fungus govern the establishment of a mutualistic symbiosis with endobacteria.</title>
        <authorList>
            <person name="Lastovetsky O.A."/>
            <person name="Gaspar M.L."/>
            <person name="Mondo S.J."/>
            <person name="LaButti K.M."/>
            <person name="Sandor L."/>
            <person name="Grigoriev I.V."/>
            <person name="Henry S.A."/>
            <person name="Pawlowska T.E."/>
        </authorList>
    </citation>
    <scope>NUCLEOTIDE SEQUENCE [LARGE SCALE GENOMIC DNA]</scope>
    <source>
        <strain evidence="1 2">ATCC 11559</strain>
    </source>
</reference>
<dbReference type="VEuPathDB" id="FungiDB:BCV72DRAFT_245838"/>
<sequence length="177" mass="20763">MKEIISYRLPSKVKQWIEEHVNQNMGWKSIKYLLRMDEARLLQVYIPLPLDLINMVSLSFPLSLRINYYDARNVINARLMKLSRRAVRDRDNVQIWMEDLAEKGAKTLFKLHEDGPFLHLQEAEEWSIDSTHIPCKPFNDPKNDGYLFTVVIRSSTTNKGLSVCFFVTDHEIISTLH</sequence>